<protein>
    <submittedName>
        <fullName evidence="1">Uncharacterized protein</fullName>
    </submittedName>
</protein>
<name>A0A9X0D0B6_9CNID</name>
<dbReference type="Proteomes" id="UP001163046">
    <property type="component" value="Unassembled WGS sequence"/>
</dbReference>
<gene>
    <name evidence="1" type="ORF">OS493_004639</name>
</gene>
<organism evidence="1 2">
    <name type="scientific">Desmophyllum pertusum</name>
    <dbReference type="NCBI Taxonomy" id="174260"/>
    <lineage>
        <taxon>Eukaryota</taxon>
        <taxon>Metazoa</taxon>
        <taxon>Cnidaria</taxon>
        <taxon>Anthozoa</taxon>
        <taxon>Hexacorallia</taxon>
        <taxon>Scleractinia</taxon>
        <taxon>Caryophylliina</taxon>
        <taxon>Caryophylliidae</taxon>
        <taxon>Desmophyllum</taxon>
    </lineage>
</organism>
<keyword evidence="2" id="KW-1185">Reference proteome</keyword>
<dbReference type="EMBL" id="MU826351">
    <property type="protein sequence ID" value="KAJ7381043.1"/>
    <property type="molecule type" value="Genomic_DNA"/>
</dbReference>
<evidence type="ECO:0000313" key="2">
    <source>
        <dbReference type="Proteomes" id="UP001163046"/>
    </source>
</evidence>
<evidence type="ECO:0000313" key="1">
    <source>
        <dbReference type="EMBL" id="KAJ7381043.1"/>
    </source>
</evidence>
<reference evidence="1" key="1">
    <citation type="submission" date="2023-01" db="EMBL/GenBank/DDBJ databases">
        <title>Genome assembly of the deep-sea coral Lophelia pertusa.</title>
        <authorList>
            <person name="Herrera S."/>
            <person name="Cordes E."/>
        </authorList>
    </citation>
    <scope>NUCLEOTIDE SEQUENCE</scope>
    <source>
        <strain evidence="1">USNM1676648</strain>
        <tissue evidence="1">Polyp</tissue>
    </source>
</reference>
<sequence>MSDQREFFRDETLPVVVHFSLSEDDYDDYDGVYYWQIPDFMTDSLFADFLTDIVDAISDRTRRDSFNSSILLRNYC</sequence>
<dbReference type="AlphaFoldDB" id="A0A9X0D0B6"/>
<proteinExistence type="predicted"/>
<accession>A0A9X0D0B6</accession>
<comment type="caution">
    <text evidence="1">The sequence shown here is derived from an EMBL/GenBank/DDBJ whole genome shotgun (WGS) entry which is preliminary data.</text>
</comment>